<comment type="similarity">
    <text evidence="1">Belongs to the cycloisomerase 2 family.</text>
</comment>
<dbReference type="EC" id="3.1.1.31" evidence="3"/>
<dbReference type="Pfam" id="PF10282">
    <property type="entry name" value="Lactonase"/>
    <property type="match status" value="1"/>
</dbReference>
<dbReference type="InterPro" id="IPR019405">
    <property type="entry name" value="Lactonase_7-beta_prop"/>
</dbReference>
<dbReference type="RefSeq" id="WP_168035455.1">
    <property type="nucleotide sequence ID" value="NZ_JAATJH010000001.1"/>
</dbReference>
<name>A0ABX0X6D0_9BACT</name>
<dbReference type="InterPro" id="IPR011048">
    <property type="entry name" value="Haem_d1_sf"/>
</dbReference>
<gene>
    <name evidence="3" type="ORF">GGR27_000116</name>
</gene>
<protein>
    <submittedName>
        <fullName evidence="3">6-phosphogluconolactonase</fullName>
        <ecNumber evidence="3">3.1.1.31</ecNumber>
    </submittedName>
</protein>
<dbReference type="EMBL" id="JAATJH010000001">
    <property type="protein sequence ID" value="NJC24635.1"/>
    <property type="molecule type" value="Genomic_DNA"/>
</dbReference>
<dbReference type="Proteomes" id="UP000770785">
    <property type="component" value="Unassembled WGS sequence"/>
</dbReference>
<evidence type="ECO:0000256" key="1">
    <source>
        <dbReference type="ARBA" id="ARBA00005564"/>
    </source>
</evidence>
<keyword evidence="3" id="KW-0378">Hydrolase</keyword>
<reference evidence="3 4" key="1">
    <citation type="submission" date="2020-03" db="EMBL/GenBank/DDBJ databases">
        <title>Genomic Encyclopedia of Type Strains, Phase IV (KMG-IV): sequencing the most valuable type-strain genomes for metagenomic binning, comparative biology and taxonomic classification.</title>
        <authorList>
            <person name="Goeker M."/>
        </authorList>
    </citation>
    <scope>NUCLEOTIDE SEQUENCE [LARGE SCALE GENOMIC DNA]</scope>
    <source>
        <strain evidence="3 4">DSM 105096</strain>
    </source>
</reference>
<dbReference type="InterPro" id="IPR015943">
    <property type="entry name" value="WD40/YVTN_repeat-like_dom_sf"/>
</dbReference>
<dbReference type="PANTHER" id="PTHR30344">
    <property type="entry name" value="6-PHOSPHOGLUCONOLACTONASE-RELATED"/>
    <property type="match status" value="1"/>
</dbReference>
<dbReference type="SUPFAM" id="SSF51004">
    <property type="entry name" value="C-terminal (heme d1) domain of cytochrome cd1-nitrite reductase"/>
    <property type="match status" value="1"/>
</dbReference>
<organism evidence="3 4">
    <name type="scientific">Neolewinella antarctica</name>
    <dbReference type="NCBI Taxonomy" id="442734"/>
    <lineage>
        <taxon>Bacteria</taxon>
        <taxon>Pseudomonadati</taxon>
        <taxon>Bacteroidota</taxon>
        <taxon>Saprospiria</taxon>
        <taxon>Saprospirales</taxon>
        <taxon>Lewinellaceae</taxon>
        <taxon>Neolewinella</taxon>
    </lineage>
</organism>
<evidence type="ECO:0000313" key="4">
    <source>
        <dbReference type="Proteomes" id="UP000770785"/>
    </source>
</evidence>
<dbReference type="PANTHER" id="PTHR30344:SF1">
    <property type="entry name" value="6-PHOSPHOGLUCONOLACTONASE"/>
    <property type="match status" value="1"/>
</dbReference>
<keyword evidence="2" id="KW-0119">Carbohydrate metabolism</keyword>
<sequence length="395" mass="43200">MKAIFPSSSPVRLFSLLFPLLLLLFAGDRCTPPLRPSGASTDEQSVYVGTYTRKEGHVDGKAAGIYRAVFNTETGAIKPYELVADITNPSYLKYDATTRRLYAVSELRREGEPTGYLHVLDERRGELREVAKLPTDGQAPCHIAHSGPSQFIVVTNYVGGVAKLYQNTADGVVAVDKFTVPESAKNGRASWLHSSQFSPDTKILAIADKGLSKVWLFTLDVANRKLVPHPQVAVDLAEGAGSRHLVWSRDGGRLYVINELDNTINLLTYDRPQDRFSVDQTISTLPSGVTERSITADIHLHPNGRFLYGSNRGHNSIAVYAVVEGTGELTSLGFEPTRGAYPRNFTVAPNGKFLFVANQNTSNVTSYGIDPDSGKLTFTGLDYSIPTPVCLEFTE</sequence>
<proteinExistence type="inferred from homology"/>
<dbReference type="Gene3D" id="2.130.10.10">
    <property type="entry name" value="YVTN repeat-like/Quinoprotein amine dehydrogenase"/>
    <property type="match status" value="1"/>
</dbReference>
<evidence type="ECO:0000313" key="3">
    <source>
        <dbReference type="EMBL" id="NJC24635.1"/>
    </source>
</evidence>
<dbReference type="InterPro" id="IPR050282">
    <property type="entry name" value="Cycloisomerase_2"/>
</dbReference>
<accession>A0ABX0X6D0</accession>
<dbReference type="GO" id="GO:0017057">
    <property type="term" value="F:6-phosphogluconolactonase activity"/>
    <property type="evidence" value="ECO:0007669"/>
    <property type="project" value="UniProtKB-EC"/>
</dbReference>
<keyword evidence="2" id="KW-0313">Glucose metabolism</keyword>
<keyword evidence="4" id="KW-1185">Reference proteome</keyword>
<evidence type="ECO:0000256" key="2">
    <source>
        <dbReference type="ARBA" id="ARBA00022526"/>
    </source>
</evidence>
<comment type="caution">
    <text evidence="3">The sequence shown here is derived from an EMBL/GenBank/DDBJ whole genome shotgun (WGS) entry which is preliminary data.</text>
</comment>